<dbReference type="AlphaFoldDB" id="A0AAD7FQF1"/>
<feature type="chain" id="PRO_5042264191" evidence="1">
    <location>
        <begin position="20"/>
        <end position="115"/>
    </location>
</feature>
<proteinExistence type="predicted"/>
<gene>
    <name evidence="2" type="ORF">FB45DRAFT_1025049</name>
</gene>
<protein>
    <submittedName>
        <fullName evidence="2">Uncharacterized protein</fullName>
    </submittedName>
</protein>
<keyword evidence="3" id="KW-1185">Reference proteome</keyword>
<reference evidence="2" key="1">
    <citation type="submission" date="2023-03" db="EMBL/GenBank/DDBJ databases">
        <title>Massive genome expansion in bonnet fungi (Mycena s.s.) driven by repeated elements and novel gene families across ecological guilds.</title>
        <authorList>
            <consortium name="Lawrence Berkeley National Laboratory"/>
            <person name="Harder C.B."/>
            <person name="Miyauchi S."/>
            <person name="Viragh M."/>
            <person name="Kuo A."/>
            <person name="Thoen E."/>
            <person name="Andreopoulos B."/>
            <person name="Lu D."/>
            <person name="Skrede I."/>
            <person name="Drula E."/>
            <person name="Henrissat B."/>
            <person name="Morin E."/>
            <person name="Kohler A."/>
            <person name="Barry K."/>
            <person name="LaButti K."/>
            <person name="Morin E."/>
            <person name="Salamov A."/>
            <person name="Lipzen A."/>
            <person name="Mereny Z."/>
            <person name="Hegedus B."/>
            <person name="Baldrian P."/>
            <person name="Stursova M."/>
            <person name="Weitz H."/>
            <person name="Taylor A."/>
            <person name="Grigoriev I.V."/>
            <person name="Nagy L.G."/>
            <person name="Martin F."/>
            <person name="Kauserud H."/>
        </authorList>
    </citation>
    <scope>NUCLEOTIDE SEQUENCE</scope>
    <source>
        <strain evidence="2">9284</strain>
    </source>
</reference>
<organism evidence="2 3">
    <name type="scientific">Roridomyces roridus</name>
    <dbReference type="NCBI Taxonomy" id="1738132"/>
    <lineage>
        <taxon>Eukaryota</taxon>
        <taxon>Fungi</taxon>
        <taxon>Dikarya</taxon>
        <taxon>Basidiomycota</taxon>
        <taxon>Agaricomycotina</taxon>
        <taxon>Agaricomycetes</taxon>
        <taxon>Agaricomycetidae</taxon>
        <taxon>Agaricales</taxon>
        <taxon>Marasmiineae</taxon>
        <taxon>Mycenaceae</taxon>
        <taxon>Roridomyces</taxon>
    </lineage>
</organism>
<evidence type="ECO:0000256" key="1">
    <source>
        <dbReference type="SAM" id="SignalP"/>
    </source>
</evidence>
<accession>A0AAD7FQF1</accession>
<feature type="signal peptide" evidence="1">
    <location>
        <begin position="1"/>
        <end position="19"/>
    </location>
</feature>
<evidence type="ECO:0000313" key="2">
    <source>
        <dbReference type="EMBL" id="KAJ7636960.1"/>
    </source>
</evidence>
<sequence length="115" mass="12902">MRIIPLIAFSFLALPAVQAFDDRLLYSKPKGESMTAFRKSHSFVKSCETWKPARKEGLTFRGYTFVPGDYTGKHKNSEALIACSWYDPSDSNPNPPPITFTEQIAKQLGAKAKED</sequence>
<keyword evidence="1" id="KW-0732">Signal</keyword>
<name>A0AAD7FQF1_9AGAR</name>
<dbReference type="EMBL" id="JARKIF010000006">
    <property type="protein sequence ID" value="KAJ7636960.1"/>
    <property type="molecule type" value="Genomic_DNA"/>
</dbReference>
<dbReference type="Proteomes" id="UP001221142">
    <property type="component" value="Unassembled WGS sequence"/>
</dbReference>
<evidence type="ECO:0000313" key="3">
    <source>
        <dbReference type="Proteomes" id="UP001221142"/>
    </source>
</evidence>
<comment type="caution">
    <text evidence="2">The sequence shown here is derived from an EMBL/GenBank/DDBJ whole genome shotgun (WGS) entry which is preliminary data.</text>
</comment>